<dbReference type="AlphaFoldDB" id="A0A918QHA2"/>
<reference evidence="1" key="2">
    <citation type="submission" date="2020-09" db="EMBL/GenBank/DDBJ databases">
        <authorList>
            <person name="Sun Q."/>
            <person name="Ohkuma M."/>
        </authorList>
    </citation>
    <scope>NUCLEOTIDE SEQUENCE</scope>
    <source>
        <strain evidence="1">JCM 4988</strain>
    </source>
</reference>
<sequence length="120" mass="13395">MVQAPFPQPPPPAEVLRARYAGRLPARLDDLTGPAHGPVDLPLHVVWSGLRSFDLDRPRSRMSLYRTVLAEGQRDDLTAFLNRDLLISQWPVLRTLISRTVRDVWETAFPDLTPGTSAAA</sequence>
<organism evidence="1 2">
    <name type="scientific">Streptomyces inusitatus</name>
    <dbReference type="NCBI Taxonomy" id="68221"/>
    <lineage>
        <taxon>Bacteria</taxon>
        <taxon>Bacillati</taxon>
        <taxon>Actinomycetota</taxon>
        <taxon>Actinomycetes</taxon>
        <taxon>Kitasatosporales</taxon>
        <taxon>Streptomycetaceae</taxon>
        <taxon>Streptomyces</taxon>
    </lineage>
</organism>
<dbReference type="RefSeq" id="WP_190124985.1">
    <property type="nucleotide sequence ID" value="NZ_BMWG01000015.1"/>
</dbReference>
<keyword evidence="2" id="KW-1185">Reference proteome</keyword>
<protein>
    <submittedName>
        <fullName evidence="1">Uncharacterized protein</fullName>
    </submittedName>
</protein>
<dbReference type="Proteomes" id="UP000630936">
    <property type="component" value="Unassembled WGS sequence"/>
</dbReference>
<name>A0A918QHA2_9ACTN</name>
<dbReference type="EMBL" id="BMWG01000015">
    <property type="protein sequence ID" value="GGZ45557.1"/>
    <property type="molecule type" value="Genomic_DNA"/>
</dbReference>
<proteinExistence type="predicted"/>
<evidence type="ECO:0000313" key="1">
    <source>
        <dbReference type="EMBL" id="GGZ45557.1"/>
    </source>
</evidence>
<evidence type="ECO:0000313" key="2">
    <source>
        <dbReference type="Proteomes" id="UP000630936"/>
    </source>
</evidence>
<accession>A0A918QHA2</accession>
<comment type="caution">
    <text evidence="1">The sequence shown here is derived from an EMBL/GenBank/DDBJ whole genome shotgun (WGS) entry which is preliminary data.</text>
</comment>
<gene>
    <name evidence="1" type="ORF">GCM10010387_45080</name>
</gene>
<reference evidence="1" key="1">
    <citation type="journal article" date="2014" name="Int. J. Syst. Evol. Microbiol.">
        <title>Complete genome sequence of Corynebacterium casei LMG S-19264T (=DSM 44701T), isolated from a smear-ripened cheese.</title>
        <authorList>
            <consortium name="US DOE Joint Genome Institute (JGI-PGF)"/>
            <person name="Walter F."/>
            <person name="Albersmeier A."/>
            <person name="Kalinowski J."/>
            <person name="Ruckert C."/>
        </authorList>
    </citation>
    <scope>NUCLEOTIDE SEQUENCE</scope>
    <source>
        <strain evidence="1">JCM 4988</strain>
    </source>
</reference>